<feature type="transmembrane region" description="Helical" evidence="7">
    <location>
        <begin position="62"/>
        <end position="84"/>
    </location>
</feature>
<feature type="transmembrane region" description="Helical" evidence="7">
    <location>
        <begin position="238"/>
        <end position="255"/>
    </location>
</feature>
<dbReference type="NCBIfam" id="TIGR00544">
    <property type="entry name" value="lgt"/>
    <property type="match status" value="1"/>
</dbReference>
<dbReference type="STRING" id="39495.SAMN02745111_01649"/>
<comment type="function">
    <text evidence="7">Catalyzes the transfer of the diacylglyceryl group from phosphatidylglycerol to the sulfhydryl group of the N-terminal cysteine of a prolipoprotein, the first step in the formation of mature lipoproteins.</text>
</comment>
<feature type="transmembrane region" description="Helical" evidence="7">
    <location>
        <begin position="210"/>
        <end position="229"/>
    </location>
</feature>
<accession>A0A1T4VV13</accession>
<dbReference type="Proteomes" id="UP000190814">
    <property type="component" value="Unassembled WGS sequence"/>
</dbReference>
<evidence type="ECO:0000256" key="7">
    <source>
        <dbReference type="HAMAP-Rule" id="MF_01147"/>
    </source>
</evidence>
<comment type="subcellular location">
    <subcellularLocation>
        <location evidence="7">Cell membrane</location>
        <topology evidence="7">Multi-pass membrane protein</topology>
    </subcellularLocation>
</comment>
<comment type="catalytic activity">
    <reaction evidence="7">
        <text>L-cysteinyl-[prolipoprotein] + a 1,2-diacyl-sn-glycero-3-phospho-(1'-sn-glycerol) = an S-1,2-diacyl-sn-glyceryl-L-cysteinyl-[prolipoprotein] + sn-glycerol 1-phosphate + H(+)</text>
        <dbReference type="Rhea" id="RHEA:56712"/>
        <dbReference type="Rhea" id="RHEA-COMP:14679"/>
        <dbReference type="Rhea" id="RHEA-COMP:14680"/>
        <dbReference type="ChEBI" id="CHEBI:15378"/>
        <dbReference type="ChEBI" id="CHEBI:29950"/>
        <dbReference type="ChEBI" id="CHEBI:57685"/>
        <dbReference type="ChEBI" id="CHEBI:64716"/>
        <dbReference type="ChEBI" id="CHEBI:140658"/>
        <dbReference type="EC" id="2.5.1.145"/>
    </reaction>
</comment>
<keyword evidence="6 7" id="KW-0472">Membrane</keyword>
<feature type="transmembrane region" description="Helical" evidence="7">
    <location>
        <begin position="104"/>
        <end position="121"/>
    </location>
</feature>
<evidence type="ECO:0000313" key="8">
    <source>
        <dbReference type="EMBL" id="SKA68678.1"/>
    </source>
</evidence>
<dbReference type="OrthoDB" id="871140at2"/>
<feature type="transmembrane region" description="Helical" evidence="7">
    <location>
        <begin position="267"/>
        <end position="287"/>
    </location>
</feature>
<keyword evidence="4 7" id="KW-0812">Transmembrane</keyword>
<keyword evidence="5 7" id="KW-1133">Transmembrane helix</keyword>
<keyword evidence="8" id="KW-0449">Lipoprotein</keyword>
<keyword evidence="9" id="KW-1185">Reference proteome</keyword>
<dbReference type="InterPro" id="IPR001640">
    <property type="entry name" value="Lgt"/>
</dbReference>
<dbReference type="EC" id="2.5.1.145" evidence="7"/>
<evidence type="ECO:0000256" key="2">
    <source>
        <dbReference type="ARBA" id="ARBA00022475"/>
    </source>
</evidence>
<dbReference type="Pfam" id="PF01790">
    <property type="entry name" value="LGT"/>
    <property type="match status" value="1"/>
</dbReference>
<dbReference type="GO" id="GO:0042158">
    <property type="term" value="P:lipoprotein biosynthetic process"/>
    <property type="evidence" value="ECO:0007669"/>
    <property type="project" value="UniProtKB-UniRule"/>
</dbReference>
<dbReference type="AlphaFoldDB" id="A0A1T4VV13"/>
<evidence type="ECO:0000256" key="5">
    <source>
        <dbReference type="ARBA" id="ARBA00022989"/>
    </source>
</evidence>
<evidence type="ECO:0000313" key="9">
    <source>
        <dbReference type="Proteomes" id="UP000190814"/>
    </source>
</evidence>
<dbReference type="GO" id="GO:0008961">
    <property type="term" value="F:phosphatidylglycerol-prolipoprotein diacylglyceryl transferase activity"/>
    <property type="evidence" value="ECO:0007669"/>
    <property type="project" value="UniProtKB-UniRule"/>
</dbReference>
<organism evidence="8 9">
    <name type="scientific">Eubacterium uniforme</name>
    <dbReference type="NCBI Taxonomy" id="39495"/>
    <lineage>
        <taxon>Bacteria</taxon>
        <taxon>Bacillati</taxon>
        <taxon>Bacillota</taxon>
        <taxon>Clostridia</taxon>
        <taxon>Eubacteriales</taxon>
        <taxon>Eubacteriaceae</taxon>
        <taxon>Eubacterium</taxon>
    </lineage>
</organism>
<evidence type="ECO:0000256" key="1">
    <source>
        <dbReference type="ARBA" id="ARBA00007150"/>
    </source>
</evidence>
<dbReference type="PANTHER" id="PTHR30589:SF0">
    <property type="entry name" value="PHOSPHATIDYLGLYCEROL--PROLIPOPROTEIN DIACYLGLYCERYL TRANSFERASE"/>
    <property type="match status" value="1"/>
</dbReference>
<proteinExistence type="inferred from homology"/>
<comment type="pathway">
    <text evidence="7">Protein modification; lipoprotein biosynthesis (diacylglyceryl transfer).</text>
</comment>
<comment type="similarity">
    <text evidence="1 7">Belongs to the Lgt family.</text>
</comment>
<dbReference type="EMBL" id="FUXZ01000009">
    <property type="protein sequence ID" value="SKA68678.1"/>
    <property type="molecule type" value="Genomic_DNA"/>
</dbReference>
<feature type="transmembrane region" description="Helical" evidence="7">
    <location>
        <begin position="128"/>
        <end position="145"/>
    </location>
</feature>
<reference evidence="8 9" key="1">
    <citation type="submission" date="2017-02" db="EMBL/GenBank/DDBJ databases">
        <authorList>
            <person name="Peterson S.W."/>
        </authorList>
    </citation>
    <scope>NUCLEOTIDE SEQUENCE [LARGE SCALE GENOMIC DNA]</scope>
    <source>
        <strain evidence="8 9">ATCC 35992</strain>
    </source>
</reference>
<dbReference type="RefSeq" id="WP_078766498.1">
    <property type="nucleotide sequence ID" value="NZ_FUXZ01000009.1"/>
</dbReference>
<gene>
    <name evidence="7" type="primary">lgt</name>
    <name evidence="8" type="ORF">SAMN02745111_01649</name>
</gene>
<sequence length="322" mass="35700">MLAQLSVEFPNFGIKFHDMPIGVDFGSFHIAFYGMFIGLGMILGTLISLNYVRKIGYDVEDFLDLALGIIAFCLVGARAYYVLFRWDYYSKNPKEIIMLKEGGLAIYGGIIAGAIVCFVFVKIKKIPFLLVADVAMEGLLLGQILGRWGNFTNRECFGTACTTKNPLAMRIYFDKYFSSSDVPDVVAKGMEKITGKSIDALGYIQVHPTYLYESLGNLILLIIVIIVASKKKYDGQMFFTYLIGYGVVRFLVEGIRTDQLQIGNTGIAVSQALSGVLFVCGILLMVFNSKVSKTLIGKNRFGTEEIVVKEGSKEEVKETSED</sequence>
<protein>
    <recommendedName>
        <fullName evidence="7">Phosphatidylglycerol--prolipoprotein diacylglyceryl transferase</fullName>
        <ecNumber evidence="7">2.5.1.145</ecNumber>
    </recommendedName>
</protein>
<evidence type="ECO:0000256" key="3">
    <source>
        <dbReference type="ARBA" id="ARBA00022679"/>
    </source>
</evidence>
<dbReference type="PANTHER" id="PTHR30589">
    <property type="entry name" value="PROLIPOPROTEIN DIACYLGLYCERYL TRANSFERASE"/>
    <property type="match status" value="1"/>
</dbReference>
<keyword evidence="3 7" id="KW-0808">Transferase</keyword>
<dbReference type="HAMAP" id="MF_01147">
    <property type="entry name" value="Lgt"/>
    <property type="match status" value="1"/>
</dbReference>
<feature type="binding site" evidence="7">
    <location>
        <position position="147"/>
    </location>
    <ligand>
        <name>a 1,2-diacyl-sn-glycero-3-phospho-(1'-sn-glycerol)</name>
        <dbReference type="ChEBI" id="CHEBI:64716"/>
    </ligand>
</feature>
<dbReference type="GO" id="GO:0005886">
    <property type="term" value="C:plasma membrane"/>
    <property type="evidence" value="ECO:0007669"/>
    <property type="project" value="UniProtKB-SubCell"/>
</dbReference>
<name>A0A1T4VV13_9FIRM</name>
<feature type="transmembrane region" description="Helical" evidence="7">
    <location>
        <begin position="30"/>
        <end position="50"/>
    </location>
</feature>
<evidence type="ECO:0000256" key="4">
    <source>
        <dbReference type="ARBA" id="ARBA00022692"/>
    </source>
</evidence>
<keyword evidence="2 7" id="KW-1003">Cell membrane</keyword>
<dbReference type="UniPathway" id="UPA00664"/>
<evidence type="ECO:0000256" key="6">
    <source>
        <dbReference type="ARBA" id="ARBA00023136"/>
    </source>
</evidence>